<organism evidence="3 4">
    <name type="scientific">Mya arenaria</name>
    <name type="common">Soft-shell clam</name>
    <dbReference type="NCBI Taxonomy" id="6604"/>
    <lineage>
        <taxon>Eukaryota</taxon>
        <taxon>Metazoa</taxon>
        <taxon>Spiralia</taxon>
        <taxon>Lophotrochozoa</taxon>
        <taxon>Mollusca</taxon>
        <taxon>Bivalvia</taxon>
        <taxon>Autobranchia</taxon>
        <taxon>Heteroconchia</taxon>
        <taxon>Euheterodonta</taxon>
        <taxon>Imparidentia</taxon>
        <taxon>Neoheterodontei</taxon>
        <taxon>Myida</taxon>
        <taxon>Myoidea</taxon>
        <taxon>Myidae</taxon>
        <taxon>Mya</taxon>
    </lineage>
</organism>
<evidence type="ECO:0000259" key="2">
    <source>
        <dbReference type="Pfam" id="PF00198"/>
    </source>
</evidence>
<dbReference type="InterPro" id="IPR011053">
    <property type="entry name" value="Single_hybrid_motif"/>
</dbReference>
<gene>
    <name evidence="3" type="ORF">MAR_008701</name>
</gene>
<keyword evidence="4" id="KW-1185">Reference proteome</keyword>
<feature type="compositionally biased region" description="Pro residues" evidence="1">
    <location>
        <begin position="202"/>
        <end position="216"/>
    </location>
</feature>
<feature type="non-terminal residue" evidence="3">
    <location>
        <position position="477"/>
    </location>
</feature>
<accession>A0ABY7DWP2</accession>
<dbReference type="PANTHER" id="PTHR23151:SF90">
    <property type="entry name" value="DIHYDROLIPOYLLYSINE-RESIDUE ACETYLTRANSFERASE COMPONENT OF PYRUVATE DEHYDROGENASE COMPLEX, MITOCHONDRIAL-RELATED"/>
    <property type="match status" value="1"/>
</dbReference>
<evidence type="ECO:0000313" key="4">
    <source>
        <dbReference type="Proteomes" id="UP001164746"/>
    </source>
</evidence>
<dbReference type="Gene3D" id="2.40.50.100">
    <property type="match status" value="1"/>
</dbReference>
<evidence type="ECO:0000256" key="1">
    <source>
        <dbReference type="SAM" id="MobiDB-lite"/>
    </source>
</evidence>
<reference evidence="3" key="1">
    <citation type="submission" date="2022-11" db="EMBL/GenBank/DDBJ databases">
        <title>Centuries of genome instability and evolution in soft-shell clam transmissible cancer (bioRxiv).</title>
        <authorList>
            <person name="Hart S.F.M."/>
            <person name="Yonemitsu M.A."/>
            <person name="Giersch R.M."/>
            <person name="Beal B.F."/>
            <person name="Arriagada G."/>
            <person name="Davis B.W."/>
            <person name="Ostrander E.A."/>
            <person name="Goff S.P."/>
            <person name="Metzger M.J."/>
        </authorList>
    </citation>
    <scope>NUCLEOTIDE SEQUENCE</scope>
    <source>
        <strain evidence="3">MELC-2E11</strain>
        <tissue evidence="3">Siphon/mantle</tissue>
    </source>
</reference>
<dbReference type="InterPro" id="IPR023213">
    <property type="entry name" value="CAT-like_dom_sf"/>
</dbReference>
<evidence type="ECO:0000313" key="3">
    <source>
        <dbReference type="EMBL" id="WAR02143.1"/>
    </source>
</evidence>
<dbReference type="PANTHER" id="PTHR23151">
    <property type="entry name" value="DIHYDROLIPOAMIDE ACETYL/SUCCINYL-TRANSFERASE-RELATED"/>
    <property type="match status" value="1"/>
</dbReference>
<name>A0ABY7DWP2_MYAAR</name>
<dbReference type="InterPro" id="IPR001078">
    <property type="entry name" value="2-oxoacid_DH_actylTfrase"/>
</dbReference>
<dbReference type="EMBL" id="CP111015">
    <property type="protein sequence ID" value="WAR02143.1"/>
    <property type="molecule type" value="Genomic_DNA"/>
</dbReference>
<dbReference type="SUPFAM" id="SSF52777">
    <property type="entry name" value="CoA-dependent acyltransferases"/>
    <property type="match status" value="1"/>
</dbReference>
<dbReference type="Proteomes" id="UP001164746">
    <property type="component" value="Chromosome 4"/>
</dbReference>
<dbReference type="Pfam" id="PF00198">
    <property type="entry name" value="2-oxoacid_dh"/>
    <property type="match status" value="1"/>
</dbReference>
<dbReference type="CDD" id="cd06849">
    <property type="entry name" value="lipoyl_domain"/>
    <property type="match status" value="1"/>
</dbReference>
<dbReference type="Gene3D" id="3.30.559.10">
    <property type="entry name" value="Chloramphenicol acetyltransferase-like domain"/>
    <property type="match status" value="1"/>
</dbReference>
<feature type="region of interest" description="Disordered" evidence="1">
    <location>
        <begin position="193"/>
        <end position="267"/>
    </location>
</feature>
<dbReference type="InterPro" id="IPR045257">
    <property type="entry name" value="E2/Pdx1"/>
</dbReference>
<feature type="domain" description="2-oxoacid dehydrogenase acyltransferase catalytic" evidence="2">
    <location>
        <begin position="288"/>
        <end position="464"/>
    </location>
</feature>
<proteinExistence type="predicted"/>
<protein>
    <submittedName>
        <fullName evidence="3">ODPX-like protein</fullName>
    </submittedName>
</protein>
<dbReference type="SUPFAM" id="SSF51230">
    <property type="entry name" value="Single hybrid motif"/>
    <property type="match status" value="1"/>
</dbReference>
<sequence>YPSPSHAGKTADLGPESDAERKIAMPNYKPLKSLYLRFTSIFKLELRIFGYNEQYSSSENMFGPLWSIIVYETLQWRHAACSVQILYLKTDKIHDFIPTTTTGCMLLLEEQESQSDQAHTSSFPRQSQIASSEICMPSLSPTMSEGTIVKWYKKEDVMKLCETKPENTTDIKVGTLIAIMVEEGDDWQNVEVPAETEAAPSSPAPPTQDKPTPDTPIQPLAGATKIGHEELHGAGIGPSRQAPPSGDASQSPPPSGAPAQPTMADTSAAGGYVPTLVPEFVDFYEGTASITTIPHSYATMDCNVGPVTSLRKQLIKDSIKVSVNDFIIKSAALALQNDEPASMLNVDICVAVATDNGLITPIVQNTPQLAVDEISSTVKKCANLFAQKISNLGMFGIGEFSAVINPPQTAILAVGSSRLAIGQNGKPESRMAVTLSYDARVIDDSEASLFLEVFRDIIENPSLLVSGRPASKRQDIL</sequence>